<sequence length="99" mass="11497">MLVPKLHLSPYTRVQKRLPEIREFCCLGVQLARGRIEVDLMAQVAFLWLVEVPILKSALMDVGSLREVTFQHPRKHASWKSKVLYPRRFSTSRGPLQQL</sequence>
<proteinExistence type="predicted"/>
<reference evidence="2" key="1">
    <citation type="submission" date="2018-02" db="EMBL/GenBank/DDBJ databases">
        <title>Rhizophora mucronata_Transcriptome.</title>
        <authorList>
            <person name="Meera S.P."/>
            <person name="Sreeshan A."/>
            <person name="Augustine A."/>
        </authorList>
    </citation>
    <scope>NUCLEOTIDE SEQUENCE</scope>
    <source>
        <tissue evidence="2">Leaf</tissue>
    </source>
</reference>
<evidence type="ECO:0000313" key="1">
    <source>
        <dbReference type="EMBL" id="MBX06766.1"/>
    </source>
</evidence>
<organism evidence="2">
    <name type="scientific">Rhizophora mucronata</name>
    <name type="common">Asiatic mangrove</name>
    <dbReference type="NCBI Taxonomy" id="61149"/>
    <lineage>
        <taxon>Eukaryota</taxon>
        <taxon>Viridiplantae</taxon>
        <taxon>Streptophyta</taxon>
        <taxon>Embryophyta</taxon>
        <taxon>Tracheophyta</taxon>
        <taxon>Spermatophyta</taxon>
        <taxon>Magnoliopsida</taxon>
        <taxon>eudicotyledons</taxon>
        <taxon>Gunneridae</taxon>
        <taxon>Pentapetalae</taxon>
        <taxon>rosids</taxon>
        <taxon>fabids</taxon>
        <taxon>Malpighiales</taxon>
        <taxon>Rhizophoraceae</taxon>
        <taxon>Rhizophora</taxon>
    </lineage>
</organism>
<protein>
    <submittedName>
        <fullName evidence="1">Uncharacterized protein LOC105109734 isoform X2</fullName>
    </submittedName>
</protein>
<evidence type="ECO:0000313" key="2">
    <source>
        <dbReference type="EMBL" id="MBX06768.1"/>
    </source>
</evidence>
<name>A0A2P2KM22_RHIMU</name>
<accession>A0A2P2KM22</accession>
<dbReference type="EMBL" id="GGEC01026284">
    <property type="protein sequence ID" value="MBX06768.1"/>
    <property type="molecule type" value="Transcribed_RNA"/>
</dbReference>
<dbReference type="AlphaFoldDB" id="A0A2P2KM22"/>
<dbReference type="EMBL" id="GGEC01026282">
    <property type="protein sequence ID" value="MBX06766.1"/>
    <property type="molecule type" value="Transcribed_RNA"/>
</dbReference>